<dbReference type="OrthoDB" id="426293at2759"/>
<keyword evidence="1" id="KW-0677">Repeat</keyword>
<feature type="repeat" description="ANK" evidence="3">
    <location>
        <begin position="571"/>
        <end position="603"/>
    </location>
</feature>
<sequence length="647" mass="71319">MFLIDLPNEILRAICEDQRLSQKDLYSITRTCSKLFHISVPYLYRINYLSQDGSAVAWAIKEKRMEMIQRALDSGLDVVRPHHLRLAIEHGPGGLFTKLWEHKAQHGDIPDPNTYKRDESLICIATCYGRHDAVKTLLETGKISTNDRNDALCHAVYNGTPFVLPRVHGASAVTQNYRPIGSLRTAAEFCFERSVIRPAGKNLDDYLETARLLLHHGLEIEHRDEGGRTALHGAVMIGDCQMVELLASYGADPTARVPYSGWTTLHTASLYGCQLEMFELLLRLGADASAVDDERRSPLFWMASLKEPAPVVKALLESGASINADEDRHTPLHEAAARGSVKLVEALVEHGADVNATDRQRATPFYYAVRHAAPSEVIKFLVDHGARTTMTGKLGQGAMLSAAQKGTADTMRAVLENVANLKEVMGWVDLREYKEFPQSLLHVAVIRESQEMIDVIIQFGGHEGYLAKDRGGRLHQGAITGDFALMQSVLDEGASLDADRNRFGRTALVVAIHVGATSSIDWLLKKGAKANARDKTDNKSTPLHHATDRNAIAAVELLLKHGARVGLKNGGGETALHIASWSGAPEIAKMLLESGASIWDQDDEGATPVEYAAIYHRKTVLPLLSEKVGKSRISRRRFREVTSRYGI</sequence>
<dbReference type="GO" id="GO:0000976">
    <property type="term" value="F:transcription cis-regulatory region binding"/>
    <property type="evidence" value="ECO:0007669"/>
    <property type="project" value="TreeGrafter"/>
</dbReference>
<evidence type="ECO:0000313" key="4">
    <source>
        <dbReference type="EMBL" id="CAH0034695.1"/>
    </source>
</evidence>
<evidence type="ECO:0000256" key="1">
    <source>
        <dbReference type="ARBA" id="ARBA00022737"/>
    </source>
</evidence>
<keyword evidence="2 3" id="KW-0040">ANK repeat</keyword>
<dbReference type="PRINTS" id="PR01415">
    <property type="entry name" value="ANKYRIN"/>
</dbReference>
<feature type="repeat" description="ANK" evidence="3">
    <location>
        <begin position="260"/>
        <end position="293"/>
    </location>
</feature>
<protein>
    <submittedName>
        <fullName evidence="4">Uncharacterized protein</fullName>
    </submittedName>
</protein>
<feature type="repeat" description="ANK" evidence="3">
    <location>
        <begin position="294"/>
        <end position="327"/>
    </location>
</feature>
<dbReference type="SUPFAM" id="SSF48403">
    <property type="entry name" value="Ankyrin repeat"/>
    <property type="match status" value="2"/>
</dbReference>
<feature type="repeat" description="ANK" evidence="3">
    <location>
        <begin position="360"/>
        <end position="393"/>
    </location>
</feature>
<feature type="repeat" description="ANK" evidence="3">
    <location>
        <begin position="226"/>
        <end position="258"/>
    </location>
</feature>
<comment type="caution">
    <text evidence="4">The sequence shown here is derived from an EMBL/GenBank/DDBJ whole genome shotgun (WGS) entry which is preliminary data.</text>
</comment>
<feature type="repeat" description="ANK" evidence="3">
    <location>
        <begin position="503"/>
        <end position="535"/>
    </location>
</feature>
<dbReference type="PANTHER" id="PTHR24193">
    <property type="entry name" value="ANKYRIN REPEAT PROTEIN"/>
    <property type="match status" value="1"/>
</dbReference>
<dbReference type="InterPro" id="IPR036770">
    <property type="entry name" value="Ankyrin_rpt-contain_sf"/>
</dbReference>
<evidence type="ECO:0000256" key="3">
    <source>
        <dbReference type="PROSITE-ProRule" id="PRU00023"/>
    </source>
</evidence>
<dbReference type="PANTHER" id="PTHR24193:SF121">
    <property type="entry name" value="ADA2A-CONTAINING COMPLEX COMPONENT 3, ISOFORM D"/>
    <property type="match status" value="1"/>
</dbReference>
<feature type="repeat" description="ANK" evidence="3">
    <location>
        <begin position="538"/>
        <end position="570"/>
    </location>
</feature>
<feature type="repeat" description="ANK" evidence="3">
    <location>
        <begin position="327"/>
        <end position="359"/>
    </location>
</feature>
<reference evidence="4" key="1">
    <citation type="submission" date="2021-10" db="EMBL/GenBank/DDBJ databases">
        <authorList>
            <person name="Piombo E."/>
        </authorList>
    </citation>
    <scope>NUCLEOTIDE SEQUENCE</scope>
</reference>
<dbReference type="PROSITE" id="PS50297">
    <property type="entry name" value="ANK_REP_REGION"/>
    <property type="match status" value="6"/>
</dbReference>
<dbReference type="SMART" id="SM00248">
    <property type="entry name" value="ANK"/>
    <property type="match status" value="13"/>
</dbReference>
<dbReference type="GO" id="GO:0045944">
    <property type="term" value="P:positive regulation of transcription by RNA polymerase II"/>
    <property type="evidence" value="ECO:0007669"/>
    <property type="project" value="TreeGrafter"/>
</dbReference>
<dbReference type="AlphaFoldDB" id="A0A9N9VZ37"/>
<dbReference type="EMBL" id="CABFNQ020000750">
    <property type="protein sequence ID" value="CAH0034695.1"/>
    <property type="molecule type" value="Genomic_DNA"/>
</dbReference>
<dbReference type="Gene3D" id="1.25.40.20">
    <property type="entry name" value="Ankyrin repeat-containing domain"/>
    <property type="match status" value="5"/>
</dbReference>
<dbReference type="Pfam" id="PF12796">
    <property type="entry name" value="Ank_2"/>
    <property type="match status" value="2"/>
</dbReference>
<dbReference type="InterPro" id="IPR050663">
    <property type="entry name" value="Ankyrin-SOCS_Box"/>
</dbReference>
<gene>
    <name evidence="4" type="ORF">CRHIZ90672A_00009391</name>
</gene>
<dbReference type="Proteomes" id="UP000696573">
    <property type="component" value="Unassembled WGS sequence"/>
</dbReference>
<proteinExistence type="predicted"/>
<dbReference type="Pfam" id="PF13637">
    <property type="entry name" value="Ank_4"/>
    <property type="match status" value="1"/>
</dbReference>
<evidence type="ECO:0000256" key="2">
    <source>
        <dbReference type="ARBA" id="ARBA00023043"/>
    </source>
</evidence>
<name>A0A9N9VZ37_9HYPO</name>
<evidence type="ECO:0000313" key="5">
    <source>
        <dbReference type="Proteomes" id="UP000696573"/>
    </source>
</evidence>
<dbReference type="PROSITE" id="PS50088">
    <property type="entry name" value="ANK_REPEAT"/>
    <property type="match status" value="8"/>
</dbReference>
<organism evidence="4 5">
    <name type="scientific">Clonostachys rhizophaga</name>
    <dbReference type="NCBI Taxonomy" id="160324"/>
    <lineage>
        <taxon>Eukaryota</taxon>
        <taxon>Fungi</taxon>
        <taxon>Dikarya</taxon>
        <taxon>Ascomycota</taxon>
        <taxon>Pezizomycotina</taxon>
        <taxon>Sordariomycetes</taxon>
        <taxon>Hypocreomycetidae</taxon>
        <taxon>Hypocreales</taxon>
        <taxon>Bionectriaceae</taxon>
        <taxon>Clonostachys</taxon>
    </lineage>
</organism>
<dbReference type="InterPro" id="IPR002110">
    <property type="entry name" value="Ankyrin_rpt"/>
</dbReference>
<accession>A0A9N9VZ37</accession>
<keyword evidence="5" id="KW-1185">Reference proteome</keyword>
<dbReference type="GO" id="GO:0005634">
    <property type="term" value="C:nucleus"/>
    <property type="evidence" value="ECO:0007669"/>
    <property type="project" value="TreeGrafter"/>
</dbReference>